<comment type="catalytic activity">
    <reaction evidence="3">
        <text>ATP + H2O = ADP + phosphate + H(+)</text>
        <dbReference type="Rhea" id="RHEA:13065"/>
        <dbReference type="ChEBI" id="CHEBI:15377"/>
        <dbReference type="ChEBI" id="CHEBI:15378"/>
        <dbReference type="ChEBI" id="CHEBI:30616"/>
        <dbReference type="ChEBI" id="CHEBI:43474"/>
        <dbReference type="ChEBI" id="CHEBI:456216"/>
        <dbReference type="EC" id="3.6.4.13"/>
    </reaction>
</comment>
<dbReference type="SUPFAM" id="SSF52540">
    <property type="entry name" value="P-loop containing nucleoside triphosphate hydrolases"/>
    <property type="match status" value="1"/>
</dbReference>
<name>A0ABQ7XGA7_BRANA</name>
<evidence type="ECO:0000256" key="1">
    <source>
        <dbReference type="ARBA" id="ARBA00012552"/>
    </source>
</evidence>
<reference evidence="6 7" key="1">
    <citation type="submission" date="2021-05" db="EMBL/GenBank/DDBJ databases">
        <title>Genome Assembly of Synthetic Allotetraploid Brassica napus Reveals Homoeologous Exchanges between Subgenomes.</title>
        <authorList>
            <person name="Davis J.T."/>
        </authorList>
    </citation>
    <scope>NUCLEOTIDE SEQUENCE [LARGE SCALE GENOMIC DNA]</scope>
    <source>
        <strain evidence="7">cv. Da-Ae</strain>
        <tissue evidence="6">Seedling</tissue>
    </source>
</reference>
<accession>A0ABQ7XGA7</accession>
<dbReference type="InterPro" id="IPR027417">
    <property type="entry name" value="P-loop_NTPase"/>
</dbReference>
<dbReference type="EMBL" id="JAGKQM010000218">
    <property type="protein sequence ID" value="KAH0854898.1"/>
    <property type="molecule type" value="Genomic_DNA"/>
</dbReference>
<sequence length="618" mass="69555">MVLNSHYMSSPMVPAGEQKKVFSRPPRVVARLCSLRISESAVTIDDVVYWPMKEKSYDPYSNVSTLQSPGYRKANAKQREGRAGRCQPGICYHLYSRLRAAFYAILKFLRLRGCLLRSSIQIVKQMISSRNCWTRLSSSDKQNAFLRCIVNCLDPALTLACAQTTRTFTMPMSPVERQKAATAKLELASLCDSDHLAVVAAFDCWKNAKERGLAAEFCSQYLSPQTWIIPNDISSCSQNSRDPGILRAVLAVGLYPMVGRLCPSFGNNRRSLVETWCQVRVHSLSNNFNLSSRKYDESLVVFDEITRGDEACTYETLAVKLMIVDDAEEEDDEETGEEEKRKIREGMNIHKAESRREQNMISSPEIQSIDRWLPFKTTALEVAQMYICVSDNCIHFVRTSTGKLPPHLGASMYAIARILSYDGHAGLSSPSESMRPKHSRTEMYETGGWEEKPNSFLNSLFWSLSLREHKPSSSGHVNRNRQHGFNTVQTEVASMHTQQNISQRNPKQLSMVIRPEAASIAKQSKHKSANSSSSGNKKENMPSDQVYAPNSAPREAASPVAKHQISKKTKNRPANTSDFGKKNTVCSKIDLHKKEREDKVESEGKCMKNQWVLVLGLM</sequence>
<keyword evidence="2" id="KW-0547">Nucleotide-binding</keyword>
<comment type="caution">
    <text evidence="6">The sequence shown here is derived from an EMBL/GenBank/DDBJ whole genome shotgun (WGS) entry which is preliminary data.</text>
</comment>
<protein>
    <recommendedName>
        <fullName evidence="1">RNA helicase</fullName>
        <ecNumber evidence="1">3.6.4.13</ecNumber>
    </recommendedName>
</protein>
<feature type="domain" description="DEAD-box helicase OB fold" evidence="5">
    <location>
        <begin position="246"/>
        <end position="317"/>
    </location>
</feature>
<feature type="region of interest" description="Disordered" evidence="4">
    <location>
        <begin position="519"/>
        <end position="598"/>
    </location>
</feature>
<dbReference type="Pfam" id="PF07717">
    <property type="entry name" value="OB_NTP_bind"/>
    <property type="match status" value="1"/>
</dbReference>
<dbReference type="EC" id="3.6.4.13" evidence="1"/>
<evidence type="ECO:0000313" key="6">
    <source>
        <dbReference type="EMBL" id="KAH0854898.1"/>
    </source>
</evidence>
<evidence type="ECO:0000259" key="5">
    <source>
        <dbReference type="Pfam" id="PF07717"/>
    </source>
</evidence>
<keyword evidence="2" id="KW-0347">Helicase</keyword>
<dbReference type="Proteomes" id="UP000824890">
    <property type="component" value="Unassembled WGS sequence"/>
</dbReference>
<gene>
    <name evidence="6" type="ORF">HID58_031340</name>
</gene>
<evidence type="ECO:0000256" key="2">
    <source>
        <dbReference type="ARBA" id="ARBA00022806"/>
    </source>
</evidence>
<dbReference type="PANTHER" id="PTHR18934:SF213">
    <property type="entry name" value="3'-5' RNA HELICASE YTHDC2"/>
    <property type="match status" value="1"/>
</dbReference>
<keyword evidence="2" id="KW-0378">Hydrolase</keyword>
<dbReference type="PANTHER" id="PTHR18934">
    <property type="entry name" value="ATP-DEPENDENT RNA HELICASE"/>
    <property type="match status" value="1"/>
</dbReference>
<dbReference type="Gene3D" id="3.40.50.300">
    <property type="entry name" value="P-loop containing nucleotide triphosphate hydrolases"/>
    <property type="match status" value="1"/>
</dbReference>
<feature type="compositionally biased region" description="Basic and acidic residues" evidence="4">
    <location>
        <begin position="589"/>
        <end position="598"/>
    </location>
</feature>
<evidence type="ECO:0000313" key="7">
    <source>
        <dbReference type="Proteomes" id="UP000824890"/>
    </source>
</evidence>
<proteinExistence type="predicted"/>
<organism evidence="6 7">
    <name type="scientific">Brassica napus</name>
    <name type="common">Rape</name>
    <dbReference type="NCBI Taxonomy" id="3708"/>
    <lineage>
        <taxon>Eukaryota</taxon>
        <taxon>Viridiplantae</taxon>
        <taxon>Streptophyta</taxon>
        <taxon>Embryophyta</taxon>
        <taxon>Tracheophyta</taxon>
        <taxon>Spermatophyta</taxon>
        <taxon>Magnoliopsida</taxon>
        <taxon>eudicotyledons</taxon>
        <taxon>Gunneridae</taxon>
        <taxon>Pentapetalae</taxon>
        <taxon>rosids</taxon>
        <taxon>malvids</taxon>
        <taxon>Brassicales</taxon>
        <taxon>Brassicaceae</taxon>
        <taxon>Brassiceae</taxon>
        <taxon>Brassica</taxon>
    </lineage>
</organism>
<evidence type="ECO:0000256" key="3">
    <source>
        <dbReference type="ARBA" id="ARBA00047984"/>
    </source>
</evidence>
<dbReference type="InterPro" id="IPR011709">
    <property type="entry name" value="DEAD-box_helicase_OB_fold"/>
</dbReference>
<keyword evidence="7" id="KW-1185">Reference proteome</keyword>
<feature type="region of interest" description="Disordered" evidence="4">
    <location>
        <begin position="328"/>
        <end position="361"/>
    </location>
</feature>
<evidence type="ECO:0000256" key="4">
    <source>
        <dbReference type="SAM" id="MobiDB-lite"/>
    </source>
</evidence>
<feature type="compositionally biased region" description="Acidic residues" evidence="4">
    <location>
        <begin position="328"/>
        <end position="337"/>
    </location>
</feature>
<keyword evidence="2" id="KW-0067">ATP-binding</keyword>
<feature type="compositionally biased region" description="Basic and acidic residues" evidence="4">
    <location>
        <begin position="338"/>
        <end position="358"/>
    </location>
</feature>